<name>A0A066UM57_9GAMM</name>
<keyword evidence="5 11" id="KW-0812">Transmembrane</keyword>
<dbReference type="Pfam" id="PF07715">
    <property type="entry name" value="Plug"/>
    <property type="match status" value="1"/>
</dbReference>
<keyword evidence="10 11" id="KW-0998">Cell outer membrane</keyword>
<feature type="short sequence motif" description="TonB C-terminal box" evidence="12">
    <location>
        <begin position="825"/>
        <end position="842"/>
    </location>
</feature>
<evidence type="ECO:0000256" key="11">
    <source>
        <dbReference type="PROSITE-ProRule" id="PRU01360"/>
    </source>
</evidence>
<dbReference type="SUPFAM" id="SSF56935">
    <property type="entry name" value="Porins"/>
    <property type="match status" value="1"/>
</dbReference>
<dbReference type="InterPro" id="IPR037066">
    <property type="entry name" value="Plug_dom_sf"/>
</dbReference>
<evidence type="ECO:0000256" key="2">
    <source>
        <dbReference type="ARBA" id="ARBA00008143"/>
    </source>
</evidence>
<evidence type="ECO:0000256" key="10">
    <source>
        <dbReference type="ARBA" id="ARBA00023237"/>
    </source>
</evidence>
<dbReference type="InterPro" id="IPR010949">
    <property type="entry name" value="TonB_Hb/transfer/lactofer_rcpt"/>
</dbReference>
<evidence type="ECO:0000256" key="1">
    <source>
        <dbReference type="ARBA" id="ARBA00004571"/>
    </source>
</evidence>
<keyword evidence="4 11" id="KW-1134">Transmembrane beta strand</keyword>
<dbReference type="InterPro" id="IPR036942">
    <property type="entry name" value="Beta-barrel_TonB_sf"/>
</dbReference>
<comment type="subcellular location">
    <subcellularLocation>
        <location evidence="1 11">Cell outer membrane</location>
        <topology evidence="1 11">Multi-pass membrane protein</topology>
    </subcellularLocation>
</comment>
<keyword evidence="6 14" id="KW-0732">Signal</keyword>
<keyword evidence="8 11" id="KW-0472">Membrane</keyword>
<dbReference type="Gene3D" id="2.170.130.10">
    <property type="entry name" value="TonB-dependent receptor, plug domain"/>
    <property type="match status" value="1"/>
</dbReference>
<dbReference type="OrthoDB" id="9764669at2"/>
<dbReference type="CDD" id="cd01347">
    <property type="entry name" value="ligand_gated_channel"/>
    <property type="match status" value="1"/>
</dbReference>
<accession>A0A066UM57</accession>
<evidence type="ECO:0000259" key="15">
    <source>
        <dbReference type="Pfam" id="PF00593"/>
    </source>
</evidence>
<evidence type="ECO:0000256" key="7">
    <source>
        <dbReference type="ARBA" id="ARBA00023077"/>
    </source>
</evidence>
<dbReference type="GO" id="GO:0009279">
    <property type="term" value="C:cell outer membrane"/>
    <property type="evidence" value="ECO:0007669"/>
    <property type="project" value="UniProtKB-SubCell"/>
</dbReference>
<feature type="chain" id="PRO_5001627329" evidence="14">
    <location>
        <begin position="32"/>
        <end position="842"/>
    </location>
</feature>
<dbReference type="NCBIfam" id="TIGR01786">
    <property type="entry name" value="TonB-hemlactrns"/>
    <property type="match status" value="1"/>
</dbReference>
<evidence type="ECO:0000313" key="17">
    <source>
        <dbReference type="EMBL" id="KDN25229.1"/>
    </source>
</evidence>
<reference evidence="17 18" key="1">
    <citation type="journal article" date="2014" name="Genome Announc.">
        <title>Draft Genome Sequence of Moraxella bovoculi Strain 237T (ATCC BAA-1259T) Isolated from a Calf with Infectious Bovine Keratoconjunctivitis.</title>
        <authorList>
            <person name="Calcutt M.J."/>
            <person name="Foecking M.F."/>
            <person name="Martin N.T."/>
            <person name="Mhlanga-Mutangadura T."/>
            <person name="Reilly T.J."/>
        </authorList>
    </citation>
    <scope>NUCLEOTIDE SEQUENCE [LARGE SCALE GENOMIC DNA]</scope>
    <source>
        <strain evidence="17 18">237</strain>
    </source>
</reference>
<dbReference type="InterPro" id="IPR000531">
    <property type="entry name" value="Beta-barrel_TonB"/>
</dbReference>
<organism evidence="17 18">
    <name type="scientific">Moraxella bovoculi 237</name>
    <dbReference type="NCBI Taxonomy" id="743974"/>
    <lineage>
        <taxon>Bacteria</taxon>
        <taxon>Pseudomonadati</taxon>
        <taxon>Pseudomonadota</taxon>
        <taxon>Gammaproteobacteria</taxon>
        <taxon>Moraxellales</taxon>
        <taxon>Moraxellaceae</taxon>
        <taxon>Moraxella</taxon>
    </lineage>
</organism>
<evidence type="ECO:0000256" key="9">
    <source>
        <dbReference type="ARBA" id="ARBA00023170"/>
    </source>
</evidence>
<comment type="similarity">
    <text evidence="2">Belongs to the TonB-dependent receptor family. Hemoglobin/haptoglobin binding protein subfamily.</text>
</comment>
<dbReference type="PROSITE" id="PS52016">
    <property type="entry name" value="TONB_DEPENDENT_REC_3"/>
    <property type="match status" value="1"/>
</dbReference>
<dbReference type="Proteomes" id="UP000035860">
    <property type="component" value="Unassembled WGS sequence"/>
</dbReference>
<evidence type="ECO:0000256" key="3">
    <source>
        <dbReference type="ARBA" id="ARBA00022448"/>
    </source>
</evidence>
<dbReference type="InterPro" id="IPR010917">
    <property type="entry name" value="TonB_rcpt_CS"/>
</dbReference>
<dbReference type="InterPro" id="IPR012910">
    <property type="entry name" value="Plug_dom"/>
</dbReference>
<evidence type="ECO:0000313" key="18">
    <source>
        <dbReference type="Proteomes" id="UP000035860"/>
    </source>
</evidence>
<gene>
    <name evidence="17" type="ORF">MBO_05459</name>
</gene>
<proteinExistence type="inferred from homology"/>
<comment type="caution">
    <text evidence="17">The sequence shown here is derived from an EMBL/GenBank/DDBJ whole genome shotgun (WGS) entry which is preliminary data.</text>
</comment>
<keyword evidence="18" id="KW-1185">Reference proteome</keyword>
<dbReference type="EMBL" id="AOMT01000022">
    <property type="protein sequence ID" value="KDN25229.1"/>
    <property type="molecule type" value="Genomic_DNA"/>
</dbReference>
<keyword evidence="3 11" id="KW-0813">Transport</keyword>
<evidence type="ECO:0000256" key="5">
    <source>
        <dbReference type="ARBA" id="ARBA00022692"/>
    </source>
</evidence>
<keyword evidence="9 17" id="KW-0675">Receptor</keyword>
<sequence length="842" mass="94830">MAQHAPFPKTNKVLLALIIPAMMAYSTQSTAQDTNEPKVTLDALNVTVNAKPREKIGEKIVTRRELDEQMVQDNRDLVRYNPEVAVAETGRFGSKGFAIRGVDENRVSMSVDGMALPELEVNQIYMPYGYMYSGRLAIDPEIMRNISIQTGADSLTSGNGSLGGAVTYTSKEPSDLIRNGNNFGGYAKIGYASKNEENMAAVGLAASTKHLEGLVNYVRREGHELKNHRMEEHNSDKLAIDYNFPSNEVGTSGILPDPSDYKSDNLLAKIYYHVNDEHRFGIFGNYLSRKDHSYAITKGTLKSQRRMSHDKANMESYGINYRYLPKYSQLIDETNIEFAHQKVKGIAHTDVRFTSWLTGLVDSNDAYTSEHRPTSDTTKQFRLSTDFLPIDFDEFGSHKFSTVFQYTNKDHSATPQNKNACPGSSKWMCNGSDSLANDTFVYTPNIERNIFSFVVSDDVRLNDKLDAQLGVRYDNYKYKPEFTDYQKSLFSRFPDAGYGLLQNNTGRNNDTCNQSYGFSSWLYDPAKLAACYAQVADFQSYREKFQQAFTNNHPYKEDAVTYKIGLGYQFNDNWKASYKYSTGFLMPTVTQLYSAFSGMGVREETGFIHGLKPETSKNHELEFKGEFDTFGVKLGGYYVDYNDFINIKIENRDFGGVGYDTINYYNVDSAKTYGGRIGGTWDISEISKLNGTLQLMGEYAISKDSTSRGTNLIANMPANGVVGFDYHAADDGYDIHGRLRYVGSKKANDAKIDGPNNTITVSDYLPYSKSYTLFDLYGTKRFNNGFNVSAGAYNIFNEKYHSWETLRTFMGAKNINAMVSGDGMQRYTSPGRNYALSLTYEF</sequence>
<dbReference type="GO" id="GO:0044718">
    <property type="term" value="P:siderophore transmembrane transport"/>
    <property type="evidence" value="ECO:0007669"/>
    <property type="project" value="TreeGrafter"/>
</dbReference>
<evidence type="ECO:0000259" key="16">
    <source>
        <dbReference type="Pfam" id="PF07715"/>
    </source>
</evidence>
<evidence type="ECO:0000256" key="6">
    <source>
        <dbReference type="ARBA" id="ARBA00022729"/>
    </source>
</evidence>
<dbReference type="eggNOG" id="COG4771">
    <property type="taxonomic scope" value="Bacteria"/>
</dbReference>
<dbReference type="PANTHER" id="PTHR30069:SF29">
    <property type="entry name" value="HEMOGLOBIN AND HEMOGLOBIN-HAPTOGLOBIN-BINDING PROTEIN 1-RELATED"/>
    <property type="match status" value="1"/>
</dbReference>
<dbReference type="Pfam" id="PF00593">
    <property type="entry name" value="TonB_dep_Rec_b-barrel"/>
    <property type="match status" value="1"/>
</dbReference>
<feature type="domain" description="TonB-dependent receptor-like beta-barrel" evidence="15">
    <location>
        <begin position="267"/>
        <end position="795"/>
    </location>
</feature>
<evidence type="ECO:0000256" key="8">
    <source>
        <dbReference type="ARBA" id="ARBA00023136"/>
    </source>
</evidence>
<feature type="domain" description="TonB-dependent receptor plug" evidence="16">
    <location>
        <begin position="60"/>
        <end position="165"/>
    </location>
</feature>
<dbReference type="PROSITE" id="PS01156">
    <property type="entry name" value="TONB_DEPENDENT_REC_2"/>
    <property type="match status" value="1"/>
</dbReference>
<dbReference type="RefSeq" id="WP_036365135.1">
    <property type="nucleotide sequence ID" value="NZ_AOMT01000022.1"/>
</dbReference>
<evidence type="ECO:0000256" key="12">
    <source>
        <dbReference type="PROSITE-ProRule" id="PRU10144"/>
    </source>
</evidence>
<evidence type="ECO:0000256" key="14">
    <source>
        <dbReference type="SAM" id="SignalP"/>
    </source>
</evidence>
<dbReference type="InterPro" id="IPR039426">
    <property type="entry name" value="TonB-dep_rcpt-like"/>
</dbReference>
<protein>
    <submittedName>
        <fullName evidence="17">Hemoglobin receptor</fullName>
    </submittedName>
</protein>
<dbReference type="AlphaFoldDB" id="A0A066UM57"/>
<evidence type="ECO:0000256" key="4">
    <source>
        <dbReference type="ARBA" id="ARBA00022452"/>
    </source>
</evidence>
<dbReference type="PANTHER" id="PTHR30069">
    <property type="entry name" value="TONB-DEPENDENT OUTER MEMBRANE RECEPTOR"/>
    <property type="match status" value="1"/>
</dbReference>
<feature type="signal peptide" evidence="14">
    <location>
        <begin position="1"/>
        <end position="31"/>
    </location>
</feature>
<keyword evidence="7 13" id="KW-0798">TonB box</keyword>
<dbReference type="Gene3D" id="2.40.170.20">
    <property type="entry name" value="TonB-dependent receptor, beta-barrel domain"/>
    <property type="match status" value="1"/>
</dbReference>
<evidence type="ECO:0000256" key="13">
    <source>
        <dbReference type="RuleBase" id="RU003357"/>
    </source>
</evidence>
<dbReference type="GO" id="GO:0015344">
    <property type="term" value="F:siderophore uptake transmembrane transporter activity"/>
    <property type="evidence" value="ECO:0007669"/>
    <property type="project" value="TreeGrafter"/>
</dbReference>